<evidence type="ECO:0000313" key="1">
    <source>
        <dbReference type="EMBL" id="CAE8622865.1"/>
    </source>
</evidence>
<name>A0A813GCZ7_POLGL</name>
<dbReference type="EMBL" id="CAJNNV010028074">
    <property type="protein sequence ID" value="CAE8622865.1"/>
    <property type="molecule type" value="Genomic_DNA"/>
</dbReference>
<protein>
    <submittedName>
        <fullName evidence="1">Uncharacterized protein</fullName>
    </submittedName>
</protein>
<dbReference type="Gene3D" id="1.20.1070.10">
    <property type="entry name" value="Rhodopsin 7-helix transmembrane proteins"/>
    <property type="match status" value="1"/>
</dbReference>
<evidence type="ECO:0000313" key="2">
    <source>
        <dbReference type="Proteomes" id="UP000654075"/>
    </source>
</evidence>
<gene>
    <name evidence="1" type="ORF">PGLA1383_LOCUS40231</name>
</gene>
<dbReference type="Proteomes" id="UP000654075">
    <property type="component" value="Unassembled WGS sequence"/>
</dbReference>
<keyword evidence="2" id="KW-1185">Reference proteome</keyword>
<feature type="non-terminal residue" evidence="1">
    <location>
        <position position="1"/>
    </location>
</feature>
<sequence>MGQAALLPSPEDGNYEPLSGTAQAVLWGTTAVFALQAGVHWFRATCASSNARLVQHELLSGASTGVSSLLYLGMASGISAALSDVSSSSGAPGRHRLFFHLLYVERAIAPSLLLLNVASLA</sequence>
<comment type="caution">
    <text evidence="1">The sequence shown here is derived from an EMBL/GenBank/DDBJ whole genome shotgun (WGS) entry which is preliminary data.</text>
</comment>
<organism evidence="1 2">
    <name type="scientific">Polarella glacialis</name>
    <name type="common">Dinoflagellate</name>
    <dbReference type="NCBI Taxonomy" id="89957"/>
    <lineage>
        <taxon>Eukaryota</taxon>
        <taxon>Sar</taxon>
        <taxon>Alveolata</taxon>
        <taxon>Dinophyceae</taxon>
        <taxon>Suessiales</taxon>
        <taxon>Suessiaceae</taxon>
        <taxon>Polarella</taxon>
    </lineage>
</organism>
<accession>A0A813GCZ7</accession>
<dbReference type="OrthoDB" id="446108at2759"/>
<dbReference type="AlphaFoldDB" id="A0A813GCZ7"/>
<dbReference type="SUPFAM" id="SSF81321">
    <property type="entry name" value="Family A G protein-coupled receptor-like"/>
    <property type="match status" value="1"/>
</dbReference>
<reference evidence="1" key="1">
    <citation type="submission" date="2021-02" db="EMBL/GenBank/DDBJ databases">
        <authorList>
            <person name="Dougan E. K."/>
            <person name="Rhodes N."/>
            <person name="Thang M."/>
            <person name="Chan C."/>
        </authorList>
    </citation>
    <scope>NUCLEOTIDE SEQUENCE</scope>
</reference>
<proteinExistence type="predicted"/>